<dbReference type="NCBIfam" id="TIGR01451">
    <property type="entry name" value="B_ant_repeat"/>
    <property type="match status" value="1"/>
</dbReference>
<dbReference type="Proteomes" id="UP000177061">
    <property type="component" value="Unassembled WGS sequence"/>
</dbReference>
<protein>
    <recommendedName>
        <fullName evidence="2">DUF11 domain-containing protein</fullName>
    </recommendedName>
</protein>
<name>A0A1G2FG59_9BACT</name>
<reference evidence="3 4" key="1">
    <citation type="journal article" date="2016" name="Nat. Commun.">
        <title>Thousands of microbial genomes shed light on interconnected biogeochemical processes in an aquifer system.</title>
        <authorList>
            <person name="Anantharaman K."/>
            <person name="Brown C.T."/>
            <person name="Hug L.A."/>
            <person name="Sharon I."/>
            <person name="Castelle C.J."/>
            <person name="Probst A.J."/>
            <person name="Thomas B.C."/>
            <person name="Singh A."/>
            <person name="Wilkins M.J."/>
            <person name="Karaoz U."/>
            <person name="Brodie E.L."/>
            <person name="Williams K.H."/>
            <person name="Hubbard S.S."/>
            <person name="Banfield J.F."/>
        </authorList>
    </citation>
    <scope>NUCLEOTIDE SEQUENCE [LARGE SCALE GENOMIC DNA]</scope>
</reference>
<proteinExistence type="predicted"/>
<dbReference type="STRING" id="1801997.A3J64_02580"/>
<feature type="domain" description="DUF11" evidence="2">
    <location>
        <begin position="36"/>
        <end position="126"/>
    </location>
</feature>
<evidence type="ECO:0000256" key="1">
    <source>
        <dbReference type="SAM" id="Phobius"/>
    </source>
</evidence>
<dbReference type="InterPro" id="IPR001434">
    <property type="entry name" value="OmcB-like_DUF11"/>
</dbReference>
<keyword evidence="1" id="KW-0472">Membrane</keyword>
<dbReference type="InterPro" id="IPR047589">
    <property type="entry name" value="DUF11_rpt"/>
</dbReference>
<accession>A0A1G2FG59</accession>
<sequence>MKNFLKIIILGAVGGSFLLWPIFSLAQGMEDMPIMEMTKTVDKATVRLGEFLNYTIHFQNIGNWTAYDVGLQTSLAEGTSLESASFPMSRFDEDKIEFDLPDMVPGDSQTIYIKVRVSENNIDGTVLLSNTVLSYGDGRANIDPLVYAAVRSVVRIAGAETNEGGNRGAVSFAQAKEITAEVGSHALLVNLGIAFLIACFGAGLTIFVFRIR</sequence>
<keyword evidence="1" id="KW-0812">Transmembrane</keyword>
<evidence type="ECO:0000313" key="3">
    <source>
        <dbReference type="EMBL" id="OGZ36807.1"/>
    </source>
</evidence>
<dbReference type="AlphaFoldDB" id="A0A1G2FG59"/>
<comment type="caution">
    <text evidence="3">The sequence shown here is derived from an EMBL/GenBank/DDBJ whole genome shotgun (WGS) entry which is preliminary data.</text>
</comment>
<gene>
    <name evidence="3" type="ORF">A3J64_02580</name>
</gene>
<keyword evidence="1" id="KW-1133">Transmembrane helix</keyword>
<evidence type="ECO:0000259" key="2">
    <source>
        <dbReference type="Pfam" id="PF01345"/>
    </source>
</evidence>
<dbReference type="Pfam" id="PF01345">
    <property type="entry name" value="DUF11"/>
    <property type="match status" value="1"/>
</dbReference>
<evidence type="ECO:0000313" key="4">
    <source>
        <dbReference type="Proteomes" id="UP000177061"/>
    </source>
</evidence>
<organism evidence="3 4">
    <name type="scientific">Candidatus Portnoybacteria bacterium RIFCSPHIGHO2_12_FULL_38_9</name>
    <dbReference type="NCBI Taxonomy" id="1801997"/>
    <lineage>
        <taxon>Bacteria</taxon>
        <taxon>Candidatus Portnoyibacteriota</taxon>
    </lineage>
</organism>
<feature type="transmembrane region" description="Helical" evidence="1">
    <location>
        <begin position="187"/>
        <end position="209"/>
    </location>
</feature>
<dbReference type="EMBL" id="MHNB01000021">
    <property type="protein sequence ID" value="OGZ36807.1"/>
    <property type="molecule type" value="Genomic_DNA"/>
</dbReference>